<name>A0ACB9QFN0_9MYRT</name>
<proteinExistence type="predicted"/>
<gene>
    <name evidence="1" type="ORF">MLD38_020104</name>
</gene>
<organism evidence="1 2">
    <name type="scientific">Melastoma candidum</name>
    <dbReference type="NCBI Taxonomy" id="119954"/>
    <lineage>
        <taxon>Eukaryota</taxon>
        <taxon>Viridiplantae</taxon>
        <taxon>Streptophyta</taxon>
        <taxon>Embryophyta</taxon>
        <taxon>Tracheophyta</taxon>
        <taxon>Spermatophyta</taxon>
        <taxon>Magnoliopsida</taxon>
        <taxon>eudicotyledons</taxon>
        <taxon>Gunneridae</taxon>
        <taxon>Pentapetalae</taxon>
        <taxon>rosids</taxon>
        <taxon>malvids</taxon>
        <taxon>Myrtales</taxon>
        <taxon>Melastomataceae</taxon>
        <taxon>Melastomatoideae</taxon>
        <taxon>Melastomateae</taxon>
        <taxon>Melastoma</taxon>
    </lineage>
</organism>
<evidence type="ECO:0000313" key="1">
    <source>
        <dbReference type="EMBL" id="KAI4363949.1"/>
    </source>
</evidence>
<dbReference type="Proteomes" id="UP001057402">
    <property type="component" value="Chromosome 6"/>
</dbReference>
<dbReference type="EMBL" id="CM042885">
    <property type="protein sequence ID" value="KAI4363949.1"/>
    <property type="molecule type" value="Genomic_DNA"/>
</dbReference>
<reference evidence="2" key="1">
    <citation type="journal article" date="2023" name="Front. Plant Sci.">
        <title>Chromosomal-level genome assembly of Melastoma candidum provides insights into trichome evolution.</title>
        <authorList>
            <person name="Zhong Y."/>
            <person name="Wu W."/>
            <person name="Sun C."/>
            <person name="Zou P."/>
            <person name="Liu Y."/>
            <person name="Dai S."/>
            <person name="Zhou R."/>
        </authorList>
    </citation>
    <scope>NUCLEOTIDE SEQUENCE [LARGE SCALE GENOMIC DNA]</scope>
</reference>
<comment type="caution">
    <text evidence="1">The sequence shown here is derived from an EMBL/GenBank/DDBJ whole genome shotgun (WGS) entry which is preliminary data.</text>
</comment>
<accession>A0ACB9QFN0</accession>
<protein>
    <submittedName>
        <fullName evidence="1">Uncharacterized protein</fullName>
    </submittedName>
</protein>
<sequence>MLLSRSMSMLSFSQDISSVFVLLVDSQYGGVVNVEVDVNKMEIDVSTVYDCVADWIMKHCCVSVSPINRIWNKLRNANWGDIGVLQLLFATFHSIVQYAGLPKLSIDNLAANRSSRLQTRRVERQLGDAGVNGNMLRYQQWSVSPEIVEVKEESVKIEPAVILRLEV</sequence>
<keyword evidence="2" id="KW-1185">Reference proteome</keyword>
<evidence type="ECO:0000313" key="2">
    <source>
        <dbReference type="Proteomes" id="UP001057402"/>
    </source>
</evidence>